<dbReference type="InterPro" id="IPR008948">
    <property type="entry name" value="L-Aspartase-like"/>
</dbReference>
<sequence>MMKQTRLEKDFLGEKEVPLNAYYGIQTLRAVENFPITGFRLHPALIRAMAMVKKSAAMANMKINRLSFRLGEAIITAADEIIDGKWDEQFLVDPIQGGAGTSINMNTNEVIANRALELLLEEKGNYHVLSPNTHVNMSQSTNDTFPTAVHIAVLSELKLLLAVMERMHDVLVEKAKQFDPIIKMGRTHLQDAVPIRLGQEFEAYRRVVKRDIQRIQHSKASLYEVNIGATAVGTGLNADPQYIDFAVKALAEICGLPLAGAEHLVDGTQNTDSYTEVSAALKVCMINMSKIANDLRLMASGPRVGLGEIFLPPRQPGSSIMPGKVNPVMAEVINQVAFQVIGNDQTISLASEAGQLELNVMEPVLVFNLLQSIQIMTNAFRVFTEYCLTGIEANEERLKENVEKSVGVITAVNPHLGYETTARIAIEAILTEQSVRDICLHQNVLTKEELDLILDPYEMTRPGIAGLELLAK</sequence>
<evidence type="ECO:0000256" key="6">
    <source>
        <dbReference type="RuleBase" id="RU362017"/>
    </source>
</evidence>
<evidence type="ECO:0000256" key="2">
    <source>
        <dbReference type="ARBA" id="ARBA00012992"/>
    </source>
</evidence>
<dbReference type="Pfam" id="PF00206">
    <property type="entry name" value="Lyase_1"/>
    <property type="match status" value="1"/>
</dbReference>
<evidence type="ECO:0000259" key="8">
    <source>
        <dbReference type="Pfam" id="PF10415"/>
    </source>
</evidence>
<dbReference type="PROSITE" id="PS00163">
    <property type="entry name" value="FUMARATE_LYASES"/>
    <property type="match status" value="1"/>
</dbReference>
<reference evidence="9" key="1">
    <citation type="submission" date="2021-12" db="EMBL/GenBank/DDBJ databases">
        <title>Alicyclobacillaceae gen. nov., sp. nov., isolated from chalcocite enrichment system.</title>
        <authorList>
            <person name="Jiang Z."/>
        </authorList>
    </citation>
    <scope>NUCLEOTIDE SEQUENCE</scope>
    <source>
        <strain evidence="9">MYW30-H2</strain>
    </source>
</reference>
<dbReference type="InterPro" id="IPR024083">
    <property type="entry name" value="Fumarase/histidase_N"/>
</dbReference>
<feature type="domain" description="Fumarate lyase N-terminal" evidence="7">
    <location>
        <begin position="13"/>
        <end position="342"/>
    </location>
</feature>
<dbReference type="CDD" id="cd01357">
    <property type="entry name" value="Aspartase"/>
    <property type="match status" value="1"/>
</dbReference>
<evidence type="ECO:0000259" key="7">
    <source>
        <dbReference type="Pfam" id="PF00206"/>
    </source>
</evidence>
<organism evidence="9 10">
    <name type="scientific">Fodinisporobacter ferrooxydans</name>
    <dbReference type="NCBI Taxonomy" id="2901836"/>
    <lineage>
        <taxon>Bacteria</taxon>
        <taxon>Bacillati</taxon>
        <taxon>Bacillota</taxon>
        <taxon>Bacilli</taxon>
        <taxon>Bacillales</taxon>
        <taxon>Alicyclobacillaceae</taxon>
        <taxon>Fodinisporobacter</taxon>
    </lineage>
</organism>
<dbReference type="PANTHER" id="PTHR42696">
    <property type="entry name" value="ASPARTATE AMMONIA-LYASE"/>
    <property type="match status" value="1"/>
</dbReference>
<name>A0ABY4CKS8_9BACL</name>
<evidence type="ECO:0000313" key="9">
    <source>
        <dbReference type="EMBL" id="UOF91112.1"/>
    </source>
</evidence>
<proteinExistence type="inferred from homology"/>
<evidence type="ECO:0000256" key="3">
    <source>
        <dbReference type="ARBA" id="ARBA00016146"/>
    </source>
</evidence>
<dbReference type="EC" id="4.3.1.1" evidence="2 5"/>
<dbReference type="RefSeq" id="WP_347437804.1">
    <property type="nucleotide sequence ID" value="NZ_CP089291.1"/>
</dbReference>
<dbReference type="Gene3D" id="1.10.40.30">
    <property type="entry name" value="Fumarase/aspartase (C-terminal domain)"/>
    <property type="match status" value="1"/>
</dbReference>
<comment type="similarity">
    <text evidence="1 6">Belongs to the class-II fumarase/aspartase family. Aspartase subfamily.</text>
</comment>
<dbReference type="Pfam" id="PF10415">
    <property type="entry name" value="FumaraseC_C"/>
    <property type="match status" value="1"/>
</dbReference>
<dbReference type="InterPro" id="IPR020557">
    <property type="entry name" value="Fumarate_lyase_CS"/>
</dbReference>
<accession>A0ABY4CKS8</accession>
<dbReference type="Gene3D" id="1.20.200.10">
    <property type="entry name" value="Fumarase/aspartase (Central domain)"/>
    <property type="match status" value="1"/>
</dbReference>
<keyword evidence="4 6" id="KW-0456">Lyase</keyword>
<dbReference type="NCBIfam" id="NF011092">
    <property type="entry name" value="PRK14515.1"/>
    <property type="match status" value="1"/>
</dbReference>
<dbReference type="Gene3D" id="1.10.275.10">
    <property type="entry name" value="Fumarase/aspartase (N-terminal domain)"/>
    <property type="match status" value="1"/>
</dbReference>
<dbReference type="SUPFAM" id="SSF48557">
    <property type="entry name" value="L-aspartase-like"/>
    <property type="match status" value="1"/>
</dbReference>
<dbReference type="PRINTS" id="PR00149">
    <property type="entry name" value="FUMRATELYASE"/>
</dbReference>
<gene>
    <name evidence="9" type="primary">aspA</name>
    <name evidence="9" type="ORF">LSG31_02300</name>
</gene>
<dbReference type="EMBL" id="CP089291">
    <property type="protein sequence ID" value="UOF91112.1"/>
    <property type="molecule type" value="Genomic_DNA"/>
</dbReference>
<comment type="catalytic activity">
    <reaction evidence="6">
        <text>L-aspartate = fumarate + NH4(+)</text>
        <dbReference type="Rhea" id="RHEA:16601"/>
        <dbReference type="ChEBI" id="CHEBI:28938"/>
        <dbReference type="ChEBI" id="CHEBI:29806"/>
        <dbReference type="ChEBI" id="CHEBI:29991"/>
        <dbReference type="EC" id="4.3.1.1"/>
    </reaction>
</comment>
<evidence type="ECO:0000256" key="1">
    <source>
        <dbReference type="ARBA" id="ARBA00005596"/>
    </source>
</evidence>
<dbReference type="InterPro" id="IPR000362">
    <property type="entry name" value="Fumarate_lyase_fam"/>
</dbReference>
<dbReference type="PRINTS" id="PR00145">
    <property type="entry name" value="ARGSUCLYASE"/>
</dbReference>
<dbReference type="PANTHER" id="PTHR42696:SF2">
    <property type="entry name" value="ASPARTATE AMMONIA-LYASE"/>
    <property type="match status" value="1"/>
</dbReference>
<dbReference type="InterPro" id="IPR022761">
    <property type="entry name" value="Fumarate_lyase_N"/>
</dbReference>
<evidence type="ECO:0000256" key="4">
    <source>
        <dbReference type="ARBA" id="ARBA00023239"/>
    </source>
</evidence>
<dbReference type="NCBIfam" id="TIGR00839">
    <property type="entry name" value="aspA"/>
    <property type="match status" value="1"/>
</dbReference>
<dbReference type="GO" id="GO:0008797">
    <property type="term" value="F:aspartate ammonia-lyase activity"/>
    <property type="evidence" value="ECO:0007669"/>
    <property type="project" value="UniProtKB-EC"/>
</dbReference>
<dbReference type="Proteomes" id="UP000830167">
    <property type="component" value="Chromosome"/>
</dbReference>
<dbReference type="InterPro" id="IPR051546">
    <property type="entry name" value="Aspartate_Ammonia-Lyase"/>
</dbReference>
<dbReference type="InterPro" id="IPR004708">
    <property type="entry name" value="ApsA"/>
</dbReference>
<keyword evidence="10" id="KW-1185">Reference proteome</keyword>
<evidence type="ECO:0000313" key="10">
    <source>
        <dbReference type="Proteomes" id="UP000830167"/>
    </source>
</evidence>
<dbReference type="InterPro" id="IPR018951">
    <property type="entry name" value="Fumarase_C_C"/>
</dbReference>
<feature type="domain" description="Fumarase C C-terminal" evidence="8">
    <location>
        <begin position="409"/>
        <end position="461"/>
    </location>
</feature>
<protein>
    <recommendedName>
        <fullName evidence="3 5">Aspartate ammonia-lyase</fullName>
        <shortName evidence="6">Aspartase</shortName>
        <ecNumber evidence="2 5">4.3.1.1</ecNumber>
    </recommendedName>
</protein>
<evidence type="ECO:0000256" key="5">
    <source>
        <dbReference type="NCBIfam" id="TIGR00839"/>
    </source>
</evidence>
<dbReference type="NCBIfam" id="NF008909">
    <property type="entry name" value="PRK12273.1"/>
    <property type="match status" value="1"/>
</dbReference>